<proteinExistence type="predicted"/>
<organism evidence="2 3">
    <name type="scientific">Staphylococcus chromogenes</name>
    <name type="common">Staphylococcus hyicus subsp. chromogenes</name>
    <dbReference type="NCBI Taxonomy" id="46126"/>
    <lineage>
        <taxon>Bacteria</taxon>
        <taxon>Bacillati</taxon>
        <taxon>Bacillota</taxon>
        <taxon>Bacilli</taxon>
        <taxon>Bacillales</taxon>
        <taxon>Staphylococcaceae</taxon>
        <taxon>Staphylococcus</taxon>
    </lineage>
</organism>
<dbReference type="EMBL" id="PZBZ01000124">
    <property type="protein sequence ID" value="PTG11341.1"/>
    <property type="molecule type" value="Genomic_DNA"/>
</dbReference>
<evidence type="ECO:0000313" key="2">
    <source>
        <dbReference type="EMBL" id="PTG11341.1"/>
    </source>
</evidence>
<accession>A0AAE5T0A1</accession>
<keyword evidence="1" id="KW-0472">Membrane</keyword>
<keyword evidence="1" id="KW-1133">Transmembrane helix</keyword>
<dbReference type="Proteomes" id="UP000242704">
    <property type="component" value="Unassembled WGS sequence"/>
</dbReference>
<name>A0AAE5T0A1_STACR</name>
<evidence type="ECO:0000256" key="1">
    <source>
        <dbReference type="SAM" id="Phobius"/>
    </source>
</evidence>
<keyword evidence="1" id="KW-0812">Transmembrane</keyword>
<evidence type="ECO:0000313" key="3">
    <source>
        <dbReference type="Proteomes" id="UP000242704"/>
    </source>
</evidence>
<feature type="non-terminal residue" evidence="2">
    <location>
        <position position="99"/>
    </location>
</feature>
<comment type="caution">
    <text evidence="2">The sequence shown here is derived from an EMBL/GenBank/DDBJ whole genome shotgun (WGS) entry which is preliminary data.</text>
</comment>
<dbReference type="AlphaFoldDB" id="A0AAE5T0A1"/>
<reference evidence="2 3" key="1">
    <citation type="journal article" date="2016" name="Front. Microbiol.">
        <title>Comprehensive Phylogenetic Analysis of Bovine Non-aureus Staphylococci Species Based on Whole-Genome Sequencing.</title>
        <authorList>
            <person name="Naushad S."/>
            <person name="Barkema H.W."/>
            <person name="Luby C."/>
            <person name="Condas L.A."/>
            <person name="Nobrega D.B."/>
            <person name="Carson D.A."/>
            <person name="De Buck J."/>
        </authorList>
    </citation>
    <scope>NUCLEOTIDE SEQUENCE [LARGE SCALE GENOMIC DNA]</scope>
    <source>
        <strain evidence="2 3">SNUC 505</strain>
    </source>
</reference>
<sequence>MKKKALIPLGIIIGVFIIILLMGVLGSNDKEVKDNISQEQTNKNTKNDKNLNIEIDRVVAEIQYQTLDIVNNMYEDGSISKEQLSSLNSEVLKRTDESK</sequence>
<dbReference type="RefSeq" id="WP_133171449.1">
    <property type="nucleotide sequence ID" value="NZ_PZBZ01000124.1"/>
</dbReference>
<gene>
    <name evidence="2" type="ORF">BU653_11435</name>
</gene>
<protein>
    <submittedName>
        <fullName evidence="2">Uncharacterized protein</fullName>
    </submittedName>
</protein>
<feature type="transmembrane region" description="Helical" evidence="1">
    <location>
        <begin position="6"/>
        <end position="25"/>
    </location>
</feature>